<organism evidence="3 4">
    <name type="scientific">Mucuna pruriens</name>
    <name type="common">Velvet bean</name>
    <name type="synonym">Dolichos pruriens</name>
    <dbReference type="NCBI Taxonomy" id="157652"/>
    <lineage>
        <taxon>Eukaryota</taxon>
        <taxon>Viridiplantae</taxon>
        <taxon>Streptophyta</taxon>
        <taxon>Embryophyta</taxon>
        <taxon>Tracheophyta</taxon>
        <taxon>Spermatophyta</taxon>
        <taxon>Magnoliopsida</taxon>
        <taxon>eudicotyledons</taxon>
        <taxon>Gunneridae</taxon>
        <taxon>Pentapetalae</taxon>
        <taxon>rosids</taxon>
        <taxon>fabids</taxon>
        <taxon>Fabales</taxon>
        <taxon>Fabaceae</taxon>
        <taxon>Papilionoideae</taxon>
        <taxon>50 kb inversion clade</taxon>
        <taxon>NPAAA clade</taxon>
        <taxon>indigoferoid/millettioid clade</taxon>
        <taxon>Phaseoleae</taxon>
        <taxon>Mucuna</taxon>
    </lineage>
</organism>
<keyword evidence="4" id="KW-1185">Reference proteome</keyword>
<dbReference type="PANTHER" id="PTHR31099">
    <property type="entry name" value="OS06G0165300 PROTEIN"/>
    <property type="match status" value="1"/>
</dbReference>
<dbReference type="STRING" id="157652.A0A371HBL6"/>
<feature type="domain" description="Transposase (putative) gypsy type" evidence="2">
    <location>
        <begin position="56"/>
        <end position="115"/>
    </location>
</feature>
<feature type="non-terminal residue" evidence="3">
    <location>
        <position position="1"/>
    </location>
</feature>
<evidence type="ECO:0000313" key="3">
    <source>
        <dbReference type="EMBL" id="RDY00191.1"/>
    </source>
</evidence>
<evidence type="ECO:0000313" key="4">
    <source>
        <dbReference type="Proteomes" id="UP000257109"/>
    </source>
</evidence>
<dbReference type="EMBL" id="QJKJ01003054">
    <property type="protein sequence ID" value="RDY00191.1"/>
    <property type="molecule type" value="Genomic_DNA"/>
</dbReference>
<proteinExistence type="predicted"/>
<name>A0A371HBL6_MUCPR</name>
<dbReference type="PANTHER" id="PTHR31099:SF28">
    <property type="entry name" value="F5J5.12"/>
    <property type="match status" value="1"/>
</dbReference>
<reference evidence="3" key="1">
    <citation type="submission" date="2018-05" db="EMBL/GenBank/DDBJ databases">
        <title>Draft genome of Mucuna pruriens seed.</title>
        <authorList>
            <person name="Nnadi N.E."/>
            <person name="Vos R."/>
            <person name="Hasami M.H."/>
            <person name="Devisetty U.K."/>
            <person name="Aguiy J.C."/>
        </authorList>
    </citation>
    <scope>NUCLEOTIDE SEQUENCE [LARGE SCALE GENOMIC DNA]</scope>
    <source>
        <strain evidence="3">JCA_2017</strain>
    </source>
</reference>
<accession>A0A371HBL6</accession>
<comment type="caution">
    <text evidence="3">The sequence shown here is derived from an EMBL/GenBank/DDBJ whole genome shotgun (WGS) entry which is preliminary data.</text>
</comment>
<dbReference type="Pfam" id="PF04195">
    <property type="entry name" value="Transposase_28"/>
    <property type="match status" value="1"/>
</dbReference>
<dbReference type="InterPro" id="IPR007321">
    <property type="entry name" value="Transposase_28"/>
</dbReference>
<gene>
    <name evidence="3" type="ORF">CR513_16657</name>
</gene>
<evidence type="ECO:0000259" key="2">
    <source>
        <dbReference type="Pfam" id="PF04195"/>
    </source>
</evidence>
<dbReference type="AlphaFoldDB" id="A0A371HBL6"/>
<protein>
    <recommendedName>
        <fullName evidence="2">Transposase (putative) gypsy type domain-containing protein</fullName>
    </recommendedName>
</protein>
<feature type="region of interest" description="Disordered" evidence="1">
    <location>
        <begin position="314"/>
        <end position="334"/>
    </location>
</feature>
<sequence>MSHSEVASLSEGRKWVRKPCAYKFVMVCCAKGERVCHVAKAGEDDFIYMYETVLADLGVVLPFEFFEADVLRMLGIAPSQLHPNGWAAIQAFKVVCLALGVMPSASVFLSHYTMRVSKKVGWVSLAPLPNTSLFSTYTTSYKGFKSRFVKIKAVGGGRFCADPRSLALYWREPLKFKGLLRSQLSLEVRVDLQLLDELPQGMNCKEIVAWVSERNATYHMKSMLKKQGIDMEELIRKAKLINKARSTPDTAKVVVNVEMVATPTKAKGISTNAKTEKMLAPTKAGKVLALADGKGQPASTDLNATKRKAKAFTIEEASRKKGKATTPPPPLPLQPKAKVIVTSVPGLPLGGLSCYVAPLMTHSLWG</sequence>
<evidence type="ECO:0000256" key="1">
    <source>
        <dbReference type="SAM" id="MobiDB-lite"/>
    </source>
</evidence>
<dbReference type="Proteomes" id="UP000257109">
    <property type="component" value="Unassembled WGS sequence"/>
</dbReference>
<dbReference type="OrthoDB" id="1434603at2759"/>